<dbReference type="EMBL" id="JBFCZG010000007">
    <property type="protein sequence ID" value="KAL3419565.1"/>
    <property type="molecule type" value="Genomic_DNA"/>
</dbReference>
<name>A0ABR4P8E7_9HELO</name>
<dbReference type="InterPro" id="IPR059181">
    <property type="entry name" value="RWDD2A-B_C"/>
</dbReference>
<dbReference type="CDD" id="cd24163">
    <property type="entry name" value="RWDD2_C"/>
    <property type="match status" value="1"/>
</dbReference>
<organism evidence="2 3">
    <name type="scientific">Phlyctema vagabunda</name>
    <dbReference type="NCBI Taxonomy" id="108571"/>
    <lineage>
        <taxon>Eukaryota</taxon>
        <taxon>Fungi</taxon>
        <taxon>Dikarya</taxon>
        <taxon>Ascomycota</taxon>
        <taxon>Pezizomycotina</taxon>
        <taxon>Leotiomycetes</taxon>
        <taxon>Helotiales</taxon>
        <taxon>Dermateaceae</taxon>
        <taxon>Phlyctema</taxon>
    </lineage>
</organism>
<sequence>MAGETTFPLPRHLLEAQLSMLNLILAMFSSPGEIDISPSTSESLDQLREALEATDETPTRMPADLSFTIALPIGDVHTLQVMVHVPLQDFEADPSEAPALRYSLRQSSWMSRAEVVELSSSMPKDDILAAVEYLQDAAPAFVRLASSLDQAITGTQAEPLLVRVWFYFPSLSTREKRKDLVNYAADYQLTGFVLAGKPGVLCLEGTSKNIDAYMNNIKMHSWGDIPSHQKKVSERYREDGGDAPIERAFVGMIEITDTLGEKKGKRINRGDMGALESWLTEKGLGEAFERVILSS</sequence>
<dbReference type="InterPro" id="IPR016135">
    <property type="entry name" value="UBQ-conjugating_enzyme/RWD"/>
</dbReference>
<dbReference type="InterPro" id="IPR010541">
    <property type="entry name" value="Prp3_C"/>
</dbReference>
<dbReference type="Gene3D" id="3.10.110.10">
    <property type="entry name" value="Ubiquitin Conjugating Enzyme"/>
    <property type="match status" value="1"/>
</dbReference>
<protein>
    <submittedName>
        <fullName evidence="2">Duf1115 domain protein</fullName>
    </submittedName>
</protein>
<dbReference type="Proteomes" id="UP001629113">
    <property type="component" value="Unassembled WGS sequence"/>
</dbReference>
<proteinExistence type="predicted"/>
<comment type="caution">
    <text evidence="2">The sequence shown here is derived from an EMBL/GenBank/DDBJ whole genome shotgun (WGS) entry which is preliminary data.</text>
</comment>
<reference evidence="2 3" key="1">
    <citation type="submission" date="2024-06" db="EMBL/GenBank/DDBJ databases">
        <title>Complete genome of Phlyctema vagabunda strain 19-DSS-EL-015.</title>
        <authorList>
            <person name="Fiorenzani C."/>
        </authorList>
    </citation>
    <scope>NUCLEOTIDE SEQUENCE [LARGE SCALE GENOMIC DNA]</scope>
    <source>
        <strain evidence="2 3">19-DSS-EL-015</strain>
    </source>
</reference>
<dbReference type="SUPFAM" id="SSF54495">
    <property type="entry name" value="UBC-like"/>
    <property type="match status" value="1"/>
</dbReference>
<gene>
    <name evidence="2" type="ORF">PVAG01_08063</name>
</gene>
<feature type="domain" description="Small nuclear ribonucleoprotein Prp3 C-terminal" evidence="1">
    <location>
        <begin position="165"/>
        <end position="234"/>
    </location>
</feature>
<dbReference type="Pfam" id="PF06544">
    <property type="entry name" value="Prp3_C"/>
    <property type="match status" value="1"/>
</dbReference>
<dbReference type="PIRSF" id="PIRSF038021">
    <property type="entry name" value="UCP038021_RWDD2"/>
    <property type="match status" value="1"/>
</dbReference>
<dbReference type="PANTHER" id="PTHR15955">
    <property type="entry name" value="RWD DOMAIN CONTAINING PROTEIN 2"/>
    <property type="match status" value="1"/>
</dbReference>
<evidence type="ECO:0000313" key="3">
    <source>
        <dbReference type="Proteomes" id="UP001629113"/>
    </source>
</evidence>
<evidence type="ECO:0000259" key="1">
    <source>
        <dbReference type="Pfam" id="PF06544"/>
    </source>
</evidence>
<evidence type="ECO:0000313" key="2">
    <source>
        <dbReference type="EMBL" id="KAL3419565.1"/>
    </source>
</evidence>
<keyword evidence="3" id="KW-1185">Reference proteome</keyword>
<dbReference type="InterPro" id="IPR017359">
    <property type="entry name" value="Phi-like"/>
</dbReference>
<dbReference type="PANTHER" id="PTHR15955:SF10">
    <property type="entry name" value="DUF1115 DOMAIN PROTEIN (AFU_ORTHOLOGUE AFUA_5G14750)"/>
    <property type="match status" value="1"/>
</dbReference>
<accession>A0ABR4P8E7</accession>